<dbReference type="Proteomes" id="UP000503447">
    <property type="component" value="Chromosome"/>
</dbReference>
<evidence type="ECO:0000313" key="3">
    <source>
        <dbReference type="Proteomes" id="UP000503447"/>
    </source>
</evidence>
<dbReference type="InterPro" id="IPR017460">
    <property type="entry name" value="CHP03000_planctomycetes"/>
</dbReference>
<gene>
    <name evidence="2" type="ORF">FTUN_2394</name>
</gene>
<evidence type="ECO:0008006" key="4">
    <source>
        <dbReference type="Google" id="ProtNLM"/>
    </source>
</evidence>
<keyword evidence="3" id="KW-1185">Reference proteome</keyword>
<name>A0A6M5YLM8_9BACT</name>
<dbReference type="AlphaFoldDB" id="A0A6M5YLM8"/>
<evidence type="ECO:0000256" key="1">
    <source>
        <dbReference type="SAM" id="SignalP"/>
    </source>
</evidence>
<evidence type="ECO:0000313" key="2">
    <source>
        <dbReference type="EMBL" id="QJW94868.1"/>
    </source>
</evidence>
<dbReference type="EMBL" id="CP053452">
    <property type="protein sequence ID" value="QJW94868.1"/>
    <property type="molecule type" value="Genomic_DNA"/>
</dbReference>
<accession>A0A6M5YLM8</accession>
<protein>
    <recommendedName>
        <fullName evidence="4">PEGA domain-containing protein</fullName>
    </recommendedName>
</protein>
<feature type="chain" id="PRO_5027063139" description="PEGA domain-containing protein" evidence="1">
    <location>
        <begin position="23"/>
        <end position="253"/>
    </location>
</feature>
<dbReference type="RefSeq" id="WP_171470776.1">
    <property type="nucleotide sequence ID" value="NZ_CP053452.2"/>
</dbReference>
<proteinExistence type="predicted"/>
<feature type="signal peptide" evidence="1">
    <location>
        <begin position="1"/>
        <end position="22"/>
    </location>
</feature>
<dbReference type="KEGG" id="ftj:FTUN_2394"/>
<reference evidence="3" key="1">
    <citation type="submission" date="2020-05" db="EMBL/GenBank/DDBJ databases">
        <title>Frigoriglobus tundricola gen. nov., sp. nov., a psychrotolerant cellulolytic planctomycete of the family Gemmataceae with two divergent copies of 16S rRNA gene.</title>
        <authorList>
            <person name="Kulichevskaya I.S."/>
            <person name="Ivanova A.A."/>
            <person name="Naumoff D.G."/>
            <person name="Beletsky A.V."/>
            <person name="Rijpstra W.I.C."/>
            <person name="Sinninghe Damste J.S."/>
            <person name="Mardanov A.V."/>
            <person name="Ravin N.V."/>
            <person name="Dedysh S.N."/>
        </authorList>
    </citation>
    <scope>NUCLEOTIDE SEQUENCE [LARGE SCALE GENOMIC DNA]</scope>
    <source>
        <strain evidence="3">PL17</strain>
    </source>
</reference>
<organism evidence="2 3">
    <name type="scientific">Frigoriglobus tundricola</name>
    <dbReference type="NCBI Taxonomy" id="2774151"/>
    <lineage>
        <taxon>Bacteria</taxon>
        <taxon>Pseudomonadati</taxon>
        <taxon>Planctomycetota</taxon>
        <taxon>Planctomycetia</taxon>
        <taxon>Gemmatales</taxon>
        <taxon>Gemmataceae</taxon>
        <taxon>Frigoriglobus</taxon>
    </lineage>
</organism>
<keyword evidence="1" id="KW-0732">Signal</keyword>
<sequence>MDARAFLLIAVVCVTVPGAGRAQPPAAGALPDPAAPPLIGGQFLPPYYTGPPGPYIGAPFVGYPLPPGGSSIGVYGFFGANRGFWPNGLSLYGPPVPVPGPIPGVFGNDDLTKNFRAVPYPGVAGYGYGLGVYTTTPRYHVPPPPRLPVVESLHPGPATPVAPPATSGGCVILSLRLPQPAADVFVNGQPTRLLGTDRIYKTPPVEAGRNCTFTVTARWLEHGQEVEMTKTVSGAPGEVVRVIFDSPGPVIRK</sequence>
<dbReference type="NCBIfam" id="TIGR03000">
    <property type="entry name" value="plancto_dom_1"/>
    <property type="match status" value="1"/>
</dbReference>